<feature type="region of interest" description="Disordered" evidence="2">
    <location>
        <begin position="1"/>
        <end position="59"/>
    </location>
</feature>
<dbReference type="PANTHER" id="PTHR14534">
    <property type="entry name" value="VACUOLAR IMPORT AND DEGRADATION PROTEIN 24"/>
    <property type="match status" value="1"/>
</dbReference>
<dbReference type="GO" id="GO:0043161">
    <property type="term" value="P:proteasome-mediated ubiquitin-dependent protein catabolic process"/>
    <property type="evidence" value="ECO:0007669"/>
    <property type="project" value="TreeGrafter"/>
</dbReference>
<dbReference type="GO" id="GO:0006623">
    <property type="term" value="P:protein targeting to vacuole"/>
    <property type="evidence" value="ECO:0007669"/>
    <property type="project" value="TreeGrafter"/>
</dbReference>
<protein>
    <recommendedName>
        <fullName evidence="5">Vacuolar import and degradation protein-domain-containing protein</fullName>
    </recommendedName>
</protein>
<feature type="region of interest" description="Disordered" evidence="2">
    <location>
        <begin position="381"/>
        <end position="475"/>
    </location>
</feature>
<dbReference type="GO" id="GO:0034657">
    <property type="term" value="C:GID complex"/>
    <property type="evidence" value="ECO:0007669"/>
    <property type="project" value="TreeGrafter"/>
</dbReference>
<name>A0A9P8A5V7_MORAP</name>
<dbReference type="GO" id="GO:0045721">
    <property type="term" value="P:negative regulation of gluconeogenesis"/>
    <property type="evidence" value="ECO:0007669"/>
    <property type="project" value="TreeGrafter"/>
</dbReference>
<sequence length="717" mass="78247">MSTRQRMDSEEPDSDLSSLLGQQDPRYPPLPPPQQHRYHANHDPRYSSDADASSDFSSLSEMDMHRDMLAGDYSDQELPLGGRWDLAAHWHLGDYSEGVEGDADDDDDEERDIDTDLSEGPGPSGSILLDLSRVHDILASIPSTAAVSRTRPPTRTGEPNPTLALRNGEPDSHSSAGEDVLERETPSIRHNHPSTASPSERTVRFSRDAVLPHTPELTTDMALSPVPDPSTAAHAAGQDDVHPDNYNGDMDDSQGDGETRQVPLPPMAAHNGAYMSAGSGRYGRTHGTGGPFGTTTALELRHHFGIHGPRSSDLAARTGGHRYSTLQQPLSPSLGRYDRRSHIHTAAAMLSSRHGLSPSSSARRHLSPYWIALAQHQHPISSSRSSFSSSPSSSASSSRMPSPGLDWTSSALKSPDGDEPSETTPVRAAPGNEAGYQGETSDGRVEAIAPTGSAAPAPAPARASTASSGRHHRVISSSISSLPSFASSVFTPRSDGADGQGLLGTNKAHRSNHPRRQCCFLQPGQKFHGTQNLKTLTSSLSGMRCRQTEEWDVKVTISAVDYRSSTVYGLMEAMDVPMSASSVVTFWEGEIIDFENHTFWTRKWTAKARTDLEHWKRLEAFNGIDEKYIIRGAKTGKFRGHIDQKYIFMRWKEKHFVNASEHTGGLTIAGFYYLSMRRSDGFVEGYYHDQQSTPFQHLTLNPTFEAGGFSSPIFELA</sequence>
<dbReference type="Proteomes" id="UP000717515">
    <property type="component" value="Unassembled WGS sequence"/>
</dbReference>
<evidence type="ECO:0000256" key="2">
    <source>
        <dbReference type="SAM" id="MobiDB-lite"/>
    </source>
</evidence>
<feature type="region of interest" description="Disordered" evidence="2">
    <location>
        <begin position="141"/>
        <end position="204"/>
    </location>
</feature>
<dbReference type="AlphaFoldDB" id="A0A9P8A5V7"/>
<comment type="caution">
    <text evidence="3">The sequence shown here is derived from an EMBL/GenBank/DDBJ whole genome shotgun (WGS) entry which is preliminary data.</text>
</comment>
<dbReference type="EMBL" id="JAIFTL010000121">
    <property type="protein sequence ID" value="KAG9322976.1"/>
    <property type="molecule type" value="Genomic_DNA"/>
</dbReference>
<dbReference type="PANTHER" id="PTHR14534:SF3">
    <property type="entry name" value="GID COMPLEX SUBUNIT 4 HOMOLOG"/>
    <property type="match status" value="1"/>
</dbReference>
<feature type="compositionally biased region" description="Low complexity" evidence="2">
    <location>
        <begin position="15"/>
        <end position="25"/>
    </location>
</feature>
<evidence type="ECO:0000313" key="3">
    <source>
        <dbReference type="EMBL" id="KAG9322976.1"/>
    </source>
</evidence>
<accession>A0A9P8A5V7</accession>
<dbReference type="GO" id="GO:0007039">
    <property type="term" value="P:protein catabolic process in the vacuole"/>
    <property type="evidence" value="ECO:0007669"/>
    <property type="project" value="TreeGrafter"/>
</dbReference>
<gene>
    <name evidence="3" type="ORF">KVV02_007256</name>
</gene>
<dbReference type="InterPro" id="IPR018618">
    <property type="entry name" value="GID4/10-like"/>
</dbReference>
<evidence type="ECO:0008006" key="5">
    <source>
        <dbReference type="Google" id="ProtNLM"/>
    </source>
</evidence>
<feature type="compositionally biased region" description="Low complexity" evidence="2">
    <location>
        <begin position="449"/>
        <end position="468"/>
    </location>
</feature>
<feature type="compositionally biased region" description="Acidic residues" evidence="2">
    <location>
        <begin position="97"/>
        <end position="117"/>
    </location>
</feature>
<proteinExistence type="inferred from homology"/>
<feature type="compositionally biased region" description="Polar residues" evidence="2">
    <location>
        <begin position="141"/>
        <end position="159"/>
    </location>
</feature>
<feature type="region of interest" description="Disordered" evidence="2">
    <location>
        <begin position="96"/>
        <end position="129"/>
    </location>
</feature>
<feature type="compositionally biased region" description="Low complexity" evidence="2">
    <location>
        <begin position="49"/>
        <end position="59"/>
    </location>
</feature>
<dbReference type="GO" id="GO:0005773">
    <property type="term" value="C:vacuole"/>
    <property type="evidence" value="ECO:0007669"/>
    <property type="project" value="GOC"/>
</dbReference>
<dbReference type="Pfam" id="PF09783">
    <property type="entry name" value="Vac_ImportDeg"/>
    <property type="match status" value="1"/>
</dbReference>
<comment type="similarity">
    <text evidence="1">Belongs to the GID4/VID24 family.</text>
</comment>
<organism evidence="3 4">
    <name type="scientific">Mortierella alpina</name>
    <name type="common">Oleaginous fungus</name>
    <name type="synonym">Mortierella renispora</name>
    <dbReference type="NCBI Taxonomy" id="64518"/>
    <lineage>
        <taxon>Eukaryota</taxon>
        <taxon>Fungi</taxon>
        <taxon>Fungi incertae sedis</taxon>
        <taxon>Mucoromycota</taxon>
        <taxon>Mortierellomycotina</taxon>
        <taxon>Mortierellomycetes</taxon>
        <taxon>Mortierellales</taxon>
        <taxon>Mortierellaceae</taxon>
        <taxon>Mortierella</taxon>
    </lineage>
</organism>
<evidence type="ECO:0000313" key="4">
    <source>
        <dbReference type="Proteomes" id="UP000717515"/>
    </source>
</evidence>
<evidence type="ECO:0000256" key="1">
    <source>
        <dbReference type="ARBA" id="ARBA00061469"/>
    </source>
</evidence>
<feature type="region of interest" description="Disordered" evidence="2">
    <location>
        <begin position="219"/>
        <end position="261"/>
    </location>
</feature>
<reference evidence="3" key="1">
    <citation type="submission" date="2021-07" db="EMBL/GenBank/DDBJ databases">
        <title>Draft genome of Mortierella alpina, strain LL118, isolated from an aspen leaf litter sample.</title>
        <authorList>
            <person name="Yang S."/>
            <person name="Vinatzer B.A."/>
        </authorList>
    </citation>
    <scope>NUCLEOTIDE SEQUENCE</scope>
    <source>
        <strain evidence="3">LL118</strain>
    </source>
</reference>
<feature type="compositionally biased region" description="Low complexity" evidence="2">
    <location>
        <begin position="381"/>
        <end position="403"/>
    </location>
</feature>